<dbReference type="InterPro" id="IPR029063">
    <property type="entry name" value="SAM-dependent_MTases_sf"/>
</dbReference>
<evidence type="ECO:0000259" key="1">
    <source>
        <dbReference type="Pfam" id="PF13649"/>
    </source>
</evidence>
<name>A0A561SLE7_9PSEU</name>
<dbReference type="InterPro" id="IPR050508">
    <property type="entry name" value="Methyltransf_Superfamily"/>
</dbReference>
<feature type="domain" description="Methyltransferase" evidence="1">
    <location>
        <begin position="58"/>
        <end position="153"/>
    </location>
</feature>
<proteinExistence type="predicted"/>
<reference evidence="2 3" key="1">
    <citation type="submission" date="2019-06" db="EMBL/GenBank/DDBJ databases">
        <title>Sequencing the genomes of 1000 actinobacteria strains.</title>
        <authorList>
            <person name="Klenk H.-P."/>
        </authorList>
    </citation>
    <scope>NUCLEOTIDE SEQUENCE [LARGE SCALE GENOMIC DNA]</scope>
    <source>
        <strain evidence="2 3">DSM 45671</strain>
    </source>
</reference>
<keyword evidence="2" id="KW-0808">Transferase</keyword>
<dbReference type="Pfam" id="PF13649">
    <property type="entry name" value="Methyltransf_25"/>
    <property type="match status" value="1"/>
</dbReference>
<dbReference type="InterPro" id="IPR041698">
    <property type="entry name" value="Methyltransf_25"/>
</dbReference>
<comment type="caution">
    <text evidence="2">The sequence shown here is derived from an EMBL/GenBank/DDBJ whole genome shotgun (WGS) entry which is preliminary data.</text>
</comment>
<dbReference type="Gene3D" id="3.40.50.150">
    <property type="entry name" value="Vaccinia Virus protein VP39"/>
    <property type="match status" value="1"/>
</dbReference>
<keyword evidence="3" id="KW-1185">Reference proteome</keyword>
<dbReference type="EMBL" id="VIWU01000001">
    <property type="protein sequence ID" value="TWF75691.1"/>
    <property type="molecule type" value="Genomic_DNA"/>
</dbReference>
<dbReference type="GO" id="GO:0032259">
    <property type="term" value="P:methylation"/>
    <property type="evidence" value="ECO:0007669"/>
    <property type="project" value="UniProtKB-KW"/>
</dbReference>
<evidence type="ECO:0000313" key="2">
    <source>
        <dbReference type="EMBL" id="TWF75691.1"/>
    </source>
</evidence>
<evidence type="ECO:0000313" key="3">
    <source>
        <dbReference type="Proteomes" id="UP000321261"/>
    </source>
</evidence>
<keyword evidence="2" id="KW-0489">Methyltransferase</keyword>
<protein>
    <submittedName>
        <fullName evidence="2">Methyltransferase family protein</fullName>
    </submittedName>
</protein>
<sequence length="278" mass="28771">MPGTGCLPDGVSMRSSDIAYALRLDPGEQQRYRMMAAAARQAEAVEWAHAGIGPGASVADVGCGPGALLRLLADEVGEAGRAVGVDGAADAVEAAVAEVGHLPQASVRLGDAAATGAPTGAFDVVMCRHVLAHNGGREAEIVGHLAELTRPGGTVYLVDVDHSMLWMSPSDPDLDDLHGRYVEYQTGRGNDLQVGRSLGPLLEGAGLAVEVFRVTGPIIRAPAGVRSPGWAARGELMAAGLATDADVARWDAAFRRMDALAQRPWGAMPIVLAVGRKS</sequence>
<dbReference type="Proteomes" id="UP000321261">
    <property type="component" value="Unassembled WGS sequence"/>
</dbReference>
<dbReference type="SUPFAM" id="SSF53335">
    <property type="entry name" value="S-adenosyl-L-methionine-dependent methyltransferases"/>
    <property type="match status" value="1"/>
</dbReference>
<dbReference type="PANTHER" id="PTHR42912:SF99">
    <property type="entry name" value="METHYLTRANSFERASE TYPE 12 DOMAIN-CONTAINING PROTEIN"/>
    <property type="match status" value="1"/>
</dbReference>
<accession>A0A561SLE7</accession>
<dbReference type="CDD" id="cd02440">
    <property type="entry name" value="AdoMet_MTases"/>
    <property type="match status" value="1"/>
</dbReference>
<dbReference type="GO" id="GO:0008168">
    <property type="term" value="F:methyltransferase activity"/>
    <property type="evidence" value="ECO:0007669"/>
    <property type="project" value="UniProtKB-KW"/>
</dbReference>
<gene>
    <name evidence="2" type="ORF">FHX44_111575</name>
</gene>
<dbReference type="AlphaFoldDB" id="A0A561SLE7"/>
<dbReference type="PANTHER" id="PTHR42912">
    <property type="entry name" value="METHYLTRANSFERASE"/>
    <property type="match status" value="1"/>
</dbReference>
<organism evidence="2 3">
    <name type="scientific">Pseudonocardia hierapolitana</name>
    <dbReference type="NCBI Taxonomy" id="1128676"/>
    <lineage>
        <taxon>Bacteria</taxon>
        <taxon>Bacillati</taxon>
        <taxon>Actinomycetota</taxon>
        <taxon>Actinomycetes</taxon>
        <taxon>Pseudonocardiales</taxon>
        <taxon>Pseudonocardiaceae</taxon>
        <taxon>Pseudonocardia</taxon>
    </lineage>
</organism>
<dbReference type="OrthoDB" id="9795634at2"/>